<accession>A0A224YGE1</accession>
<feature type="domain" description="TROVE" evidence="7">
    <location>
        <begin position="1"/>
        <end position="366"/>
    </location>
</feature>
<keyword evidence="4" id="KW-0479">Metal-binding</keyword>
<dbReference type="InterPro" id="IPR037214">
    <property type="entry name" value="TROVE_dom_sf"/>
</dbReference>
<dbReference type="PANTHER" id="PTHR14202:SF0">
    <property type="entry name" value="RNA-BINDING PROTEIN RO60"/>
    <property type="match status" value="1"/>
</dbReference>
<dbReference type="GO" id="GO:0003723">
    <property type="term" value="F:RNA binding"/>
    <property type="evidence" value="ECO:0007669"/>
    <property type="project" value="UniProtKB-KW"/>
</dbReference>
<dbReference type="Pfam" id="PF25045">
    <property type="entry name" value="vWA_Ro60"/>
    <property type="match status" value="1"/>
</dbReference>
<evidence type="ECO:0000256" key="3">
    <source>
        <dbReference type="ARBA" id="ARBA00022490"/>
    </source>
</evidence>
<evidence type="ECO:0000256" key="1">
    <source>
        <dbReference type="ARBA" id="ARBA00004496"/>
    </source>
</evidence>
<proteinExistence type="inferred from homology"/>
<dbReference type="SUPFAM" id="SSF53300">
    <property type="entry name" value="vWA-like"/>
    <property type="match status" value="1"/>
</dbReference>
<keyword evidence="5" id="KW-0694">RNA-binding</keyword>
<dbReference type="GO" id="GO:1990904">
    <property type="term" value="C:ribonucleoprotein complex"/>
    <property type="evidence" value="ECO:0007669"/>
    <property type="project" value="UniProtKB-KW"/>
</dbReference>
<dbReference type="InterPro" id="IPR008858">
    <property type="entry name" value="TROVE_dom"/>
</dbReference>
<evidence type="ECO:0000256" key="4">
    <source>
        <dbReference type="ARBA" id="ARBA00022723"/>
    </source>
</evidence>
<dbReference type="Gene3D" id="3.40.50.410">
    <property type="entry name" value="von Willebrand factor, type A domain"/>
    <property type="match status" value="1"/>
</dbReference>
<dbReference type="InterPro" id="IPR036465">
    <property type="entry name" value="vWFA_dom_sf"/>
</dbReference>
<keyword evidence="3" id="KW-0963">Cytoplasm</keyword>
<dbReference type="EMBL" id="GFPF01005611">
    <property type="protein sequence ID" value="MAA16757.1"/>
    <property type="molecule type" value="Transcribed_RNA"/>
</dbReference>
<protein>
    <submittedName>
        <fullName evidence="8">60 kD ribonucleoprotein ssa/ro</fullName>
    </submittedName>
</protein>
<comment type="subcellular location">
    <subcellularLocation>
        <location evidence="1">Cytoplasm</location>
    </subcellularLocation>
</comment>
<dbReference type="AlphaFoldDB" id="A0A224YGE1"/>
<dbReference type="PROSITE" id="PS50988">
    <property type="entry name" value="TROVE"/>
    <property type="match status" value="1"/>
</dbReference>
<evidence type="ECO:0000313" key="8">
    <source>
        <dbReference type="EMBL" id="MAA16757.1"/>
    </source>
</evidence>
<dbReference type="InterPro" id="IPR056800">
    <property type="entry name" value="vWA_Ro60"/>
</dbReference>
<dbReference type="InterPro" id="IPR040322">
    <property type="entry name" value="TROVE2"/>
</dbReference>
<dbReference type="PANTHER" id="PTHR14202">
    <property type="entry name" value="60 KDA RIBONUCLEOPROTEIN SSA/RO"/>
    <property type="match status" value="1"/>
</dbReference>
<name>A0A224YGE1_9ACAR</name>
<comment type="similarity">
    <text evidence="2">Belongs to the Ro 60 kDa family.</text>
</comment>
<dbReference type="SUPFAM" id="SSF140864">
    <property type="entry name" value="TROVE domain-like"/>
    <property type="match status" value="1"/>
</dbReference>
<dbReference type="GO" id="GO:0005737">
    <property type="term" value="C:cytoplasm"/>
    <property type="evidence" value="ECO:0007669"/>
    <property type="project" value="UniProtKB-SubCell"/>
</dbReference>
<evidence type="ECO:0000256" key="5">
    <source>
        <dbReference type="ARBA" id="ARBA00022884"/>
    </source>
</evidence>
<dbReference type="Pfam" id="PF05731">
    <property type="entry name" value="TROVE"/>
    <property type="match status" value="1"/>
</dbReference>
<organism evidence="8">
    <name type="scientific">Rhipicephalus zambeziensis</name>
    <dbReference type="NCBI Taxonomy" id="60191"/>
    <lineage>
        <taxon>Eukaryota</taxon>
        <taxon>Metazoa</taxon>
        <taxon>Ecdysozoa</taxon>
        <taxon>Arthropoda</taxon>
        <taxon>Chelicerata</taxon>
        <taxon>Arachnida</taxon>
        <taxon>Acari</taxon>
        <taxon>Parasitiformes</taxon>
        <taxon>Ixodida</taxon>
        <taxon>Ixodoidea</taxon>
        <taxon>Ixodidae</taxon>
        <taxon>Rhipicephalinae</taxon>
        <taxon>Rhipicephalus</taxon>
        <taxon>Rhipicephalus</taxon>
    </lineage>
</organism>
<evidence type="ECO:0000259" key="7">
    <source>
        <dbReference type="PROSITE" id="PS50988"/>
    </source>
</evidence>
<dbReference type="GO" id="GO:0046872">
    <property type="term" value="F:metal ion binding"/>
    <property type="evidence" value="ECO:0007669"/>
    <property type="project" value="UniProtKB-KW"/>
</dbReference>
<evidence type="ECO:0000256" key="2">
    <source>
        <dbReference type="ARBA" id="ARBA00007814"/>
    </source>
</evidence>
<evidence type="ECO:0000256" key="6">
    <source>
        <dbReference type="ARBA" id="ARBA00023274"/>
    </source>
</evidence>
<sequence>MGGSVDESLLRLRRFLCTGLEGSRYQAGGVGAAGAKFSSESAPTLHALVEGTMAPVVLQELLRLVDNTDETSPRQAACPEAIAYALALCAASDHRPTKAAAYTAFPQICKCPAQLFAVTRYLEEVSEGTGWGRAHRRAVAHWYTATEGSGARQLAARTTRVVRRHRWTHADLLRLAHVRPPQHRPGVAVVLRYLARGLPAAAKLVEEKEAEGGSIEEAREALAYLQAVHEVRHTKDEQVAARLLEEHQLALEHVPSHLLRSREVWLCLVRRLPLDELVAHVPRLSRGGLLARGPLVGALRERLRSASEQNPPRLGPLETYALKRSLEAGRPKHHHHHHHRSSSHQLDDVVAALHEHSFKAVSPTGKRYLVAVDVRGPMTHGRTRGLDGLTPAEVSALMLQALVRTGDTVTAVAFSARGLTPLEVDSQMSLADISRRMRETPMGPVDVSLPLRWAREQKQLFDLVLVCTDNQTQSWSVHPAQALKEYRESCSLPDTRFVVCAMCSQGFSLAPPDELGMLDMAGCDSHTLQLIQDFARGNF</sequence>
<keyword evidence="6 8" id="KW-0687">Ribonucleoprotein</keyword>
<reference evidence="8" key="1">
    <citation type="journal article" date="2017" name="Parasit. Vectors">
        <title>Sialotranscriptomics of Rhipicephalus zambeziensis reveals intricate expression profiles of secretory proteins and suggests tight temporal transcriptional regulation during blood-feeding.</title>
        <authorList>
            <person name="de Castro M.H."/>
            <person name="de Klerk D."/>
            <person name="Pienaar R."/>
            <person name="Rees D.J.G."/>
            <person name="Mans B.J."/>
        </authorList>
    </citation>
    <scope>NUCLEOTIDE SEQUENCE</scope>
    <source>
        <tissue evidence="8">Salivary glands</tissue>
    </source>
</reference>